<dbReference type="STRING" id="1121291.SAMN02745134_01702"/>
<dbReference type="Pfam" id="PF13026">
    <property type="entry name" value="DUF3887"/>
    <property type="match status" value="1"/>
</dbReference>
<organism evidence="2 3">
    <name type="scientific">Clostridium acidisoli DSM 12555</name>
    <dbReference type="NCBI Taxonomy" id="1121291"/>
    <lineage>
        <taxon>Bacteria</taxon>
        <taxon>Bacillati</taxon>
        <taxon>Bacillota</taxon>
        <taxon>Clostridia</taxon>
        <taxon>Eubacteriales</taxon>
        <taxon>Clostridiaceae</taxon>
        <taxon>Clostridium</taxon>
    </lineage>
</organism>
<keyword evidence="3" id="KW-1185">Reference proteome</keyword>
<name>A0A1W1XFL1_9CLOT</name>
<dbReference type="OrthoDB" id="1680523at2"/>
<evidence type="ECO:0000313" key="3">
    <source>
        <dbReference type="Proteomes" id="UP000192468"/>
    </source>
</evidence>
<dbReference type="EMBL" id="FWXH01000004">
    <property type="protein sequence ID" value="SMC22720.1"/>
    <property type="molecule type" value="Genomic_DNA"/>
</dbReference>
<dbReference type="Proteomes" id="UP000192468">
    <property type="component" value="Unassembled WGS sequence"/>
</dbReference>
<dbReference type="PROSITE" id="PS51257">
    <property type="entry name" value="PROKAR_LIPOPROTEIN"/>
    <property type="match status" value="1"/>
</dbReference>
<reference evidence="2 3" key="1">
    <citation type="submission" date="2017-04" db="EMBL/GenBank/DDBJ databases">
        <authorList>
            <person name="Afonso C.L."/>
            <person name="Miller P.J."/>
            <person name="Scott M.A."/>
            <person name="Spackman E."/>
            <person name="Goraichik I."/>
            <person name="Dimitrov K.M."/>
            <person name="Suarez D.L."/>
            <person name="Swayne D.E."/>
        </authorList>
    </citation>
    <scope>NUCLEOTIDE SEQUENCE [LARGE SCALE GENOMIC DNA]</scope>
    <source>
        <strain evidence="2 3">DSM 12555</strain>
    </source>
</reference>
<dbReference type="Gene3D" id="3.10.450.590">
    <property type="match status" value="1"/>
</dbReference>
<dbReference type="InterPro" id="IPR024981">
    <property type="entry name" value="DUF3887"/>
</dbReference>
<accession>A0A1W1XFL1</accession>
<evidence type="ECO:0000313" key="2">
    <source>
        <dbReference type="EMBL" id="SMC22720.1"/>
    </source>
</evidence>
<feature type="domain" description="DUF3887" evidence="1">
    <location>
        <begin position="42"/>
        <end position="127"/>
    </location>
</feature>
<evidence type="ECO:0000259" key="1">
    <source>
        <dbReference type="Pfam" id="PF13026"/>
    </source>
</evidence>
<sequence>MKIKIIMLALSIFILVGCSQKISESGTKFANSTVENMLIAQNNNDYDKFAENLSSATKKNFTKDEMDKQNKIVNTKIGKYIPNSKKFKQGTKVSQNGKKYIVIVYDVKYKNESGETTITVTFDDDNKHAIETFIISSPKLMKK</sequence>
<dbReference type="RefSeq" id="WP_084115183.1">
    <property type="nucleotide sequence ID" value="NZ_FWXH01000004.1"/>
</dbReference>
<proteinExistence type="predicted"/>
<dbReference type="AlphaFoldDB" id="A0A1W1XFL1"/>
<gene>
    <name evidence="2" type="ORF">SAMN02745134_01702</name>
</gene>
<protein>
    <recommendedName>
        <fullName evidence="1">DUF3887 domain-containing protein</fullName>
    </recommendedName>
</protein>